<dbReference type="EMBL" id="AYGX02000100">
    <property type="protein sequence ID" value="KRO26939.1"/>
    <property type="molecule type" value="Genomic_DNA"/>
</dbReference>
<dbReference type="Proteomes" id="UP000050920">
    <property type="component" value="Unassembled WGS sequence"/>
</dbReference>
<reference evidence="1 2" key="1">
    <citation type="journal article" date="2015" name="Genome Announc.">
        <title>Expanding the biotechnology potential of lactobacilli through comparative genomics of 213 strains and associated genera.</title>
        <authorList>
            <person name="Sun Z."/>
            <person name="Harris H.M."/>
            <person name="McCann A."/>
            <person name="Guo C."/>
            <person name="Argimon S."/>
            <person name="Zhang W."/>
            <person name="Yang X."/>
            <person name="Jeffery I.B."/>
            <person name="Cooney J.C."/>
            <person name="Kagawa T.F."/>
            <person name="Liu W."/>
            <person name="Song Y."/>
            <person name="Salvetti E."/>
            <person name="Wrobel A."/>
            <person name="Rasinkangas P."/>
            <person name="Parkhill J."/>
            <person name="Rea M.C."/>
            <person name="O'Sullivan O."/>
            <person name="Ritari J."/>
            <person name="Douillard F.P."/>
            <person name="Paul Ross R."/>
            <person name="Yang R."/>
            <person name="Briner A.E."/>
            <person name="Felis G.E."/>
            <person name="de Vos W.M."/>
            <person name="Barrangou R."/>
            <person name="Klaenhammer T.R."/>
            <person name="Caufield P.W."/>
            <person name="Cui Y."/>
            <person name="Zhang H."/>
            <person name="O'Toole P.W."/>
        </authorList>
    </citation>
    <scope>NUCLEOTIDE SEQUENCE [LARGE SCALE GENOMIC DNA]</scope>
    <source>
        <strain evidence="1 2">DSM 21115</strain>
    </source>
</reference>
<proteinExistence type="predicted"/>
<evidence type="ECO:0000313" key="1">
    <source>
        <dbReference type="EMBL" id="KRO26939.1"/>
    </source>
</evidence>
<accession>A0A0R2NQD0</accession>
<gene>
    <name evidence="1" type="ORF">DY78_GL000509</name>
</gene>
<name>A0A0R2NQD0_9LACO</name>
<protein>
    <submittedName>
        <fullName evidence="1">Uncharacterized protein</fullName>
    </submittedName>
</protein>
<evidence type="ECO:0000313" key="2">
    <source>
        <dbReference type="Proteomes" id="UP000050920"/>
    </source>
</evidence>
<dbReference type="AlphaFoldDB" id="A0A0R2NQD0"/>
<comment type="caution">
    <text evidence="1">The sequence shown here is derived from an EMBL/GenBank/DDBJ whole genome shotgun (WGS) entry which is preliminary data.</text>
</comment>
<keyword evidence="2" id="KW-1185">Reference proteome</keyword>
<sequence length="70" mass="7947">MCRRFFRHVIGVAFGNRQRVMAGSQSALGTAFWPQVYPTARIRWATGDTVNQAKKTAQYAIHTEQSFNLT</sequence>
<organism evidence="1 2">
    <name type="scientific">Lactiplantibacillus fabifermentans DSM 21115</name>
    <dbReference type="NCBI Taxonomy" id="1413187"/>
    <lineage>
        <taxon>Bacteria</taxon>
        <taxon>Bacillati</taxon>
        <taxon>Bacillota</taxon>
        <taxon>Bacilli</taxon>
        <taxon>Lactobacillales</taxon>
        <taxon>Lactobacillaceae</taxon>
        <taxon>Lactiplantibacillus</taxon>
    </lineage>
</organism>